<dbReference type="PANTHER" id="PTHR46797:SF1">
    <property type="entry name" value="METHYLPHOSPHONATE SYNTHASE"/>
    <property type="match status" value="1"/>
</dbReference>
<keyword evidence="4" id="KW-1185">Reference proteome</keyword>
<dbReference type="PANTHER" id="PTHR46797">
    <property type="entry name" value="HTH-TYPE TRANSCRIPTIONAL REGULATOR"/>
    <property type="match status" value="1"/>
</dbReference>
<dbReference type="InterPro" id="IPR010982">
    <property type="entry name" value="Lambda_DNA-bd_dom_sf"/>
</dbReference>
<dbReference type="Pfam" id="PF01381">
    <property type="entry name" value="HTH_3"/>
    <property type="match status" value="1"/>
</dbReference>
<dbReference type="SMART" id="SM00530">
    <property type="entry name" value="HTH_XRE"/>
    <property type="match status" value="1"/>
</dbReference>
<dbReference type="EMBL" id="VTFZ01000016">
    <property type="protein sequence ID" value="MRX80861.1"/>
    <property type="molecule type" value="Genomic_DNA"/>
</dbReference>
<dbReference type="CDD" id="cd00093">
    <property type="entry name" value="HTH_XRE"/>
    <property type="match status" value="1"/>
</dbReference>
<dbReference type="GO" id="GO:0005829">
    <property type="term" value="C:cytosol"/>
    <property type="evidence" value="ECO:0007669"/>
    <property type="project" value="TreeGrafter"/>
</dbReference>
<dbReference type="Gene3D" id="1.10.260.40">
    <property type="entry name" value="lambda repressor-like DNA-binding domains"/>
    <property type="match status" value="1"/>
</dbReference>
<evidence type="ECO:0000313" key="4">
    <source>
        <dbReference type="Proteomes" id="UP000470010"/>
    </source>
</evidence>
<evidence type="ECO:0000256" key="1">
    <source>
        <dbReference type="ARBA" id="ARBA00023125"/>
    </source>
</evidence>
<dbReference type="PROSITE" id="PS50943">
    <property type="entry name" value="HTH_CROC1"/>
    <property type="match status" value="1"/>
</dbReference>
<dbReference type="InterPro" id="IPR001387">
    <property type="entry name" value="Cro/C1-type_HTH"/>
</dbReference>
<evidence type="ECO:0000313" key="3">
    <source>
        <dbReference type="EMBL" id="MRX80861.1"/>
    </source>
</evidence>
<name>A0A7K0GB15_9ACTN</name>
<feature type="domain" description="HTH cro/C1-type" evidence="2">
    <location>
        <begin position="14"/>
        <end position="68"/>
    </location>
</feature>
<protein>
    <submittedName>
        <fullName evidence="3">Helix-turn-helix domain-containing protein</fullName>
    </submittedName>
</protein>
<dbReference type="SUPFAM" id="SSF47413">
    <property type="entry name" value="lambda repressor-like DNA-binding domains"/>
    <property type="match status" value="1"/>
</dbReference>
<dbReference type="Proteomes" id="UP000470010">
    <property type="component" value="Unassembled WGS sequence"/>
</dbReference>
<comment type="caution">
    <text evidence="3">The sequence shown here is derived from an EMBL/GenBank/DDBJ whole genome shotgun (WGS) entry which is preliminary data.</text>
</comment>
<gene>
    <name evidence="3" type="ORF">GJE22_09740</name>
</gene>
<accession>A0A7K0GB15</accession>
<dbReference type="InterPro" id="IPR050807">
    <property type="entry name" value="TransReg_Diox_bact_type"/>
</dbReference>
<keyword evidence="1" id="KW-0238">DNA-binding</keyword>
<dbReference type="GO" id="GO:0003700">
    <property type="term" value="F:DNA-binding transcription factor activity"/>
    <property type="evidence" value="ECO:0007669"/>
    <property type="project" value="TreeGrafter"/>
</dbReference>
<proteinExistence type="predicted"/>
<dbReference type="AlphaFoldDB" id="A0A7K0GB15"/>
<sequence>MDNVREKRSLGSRIRAVRTEQGISQRQLALMTGISRSYLWKIETGTADIGIDILICIARALDTPVRELVEF</sequence>
<dbReference type="GO" id="GO:0003677">
    <property type="term" value="F:DNA binding"/>
    <property type="evidence" value="ECO:0007669"/>
    <property type="project" value="UniProtKB-KW"/>
</dbReference>
<evidence type="ECO:0000259" key="2">
    <source>
        <dbReference type="PROSITE" id="PS50943"/>
    </source>
</evidence>
<reference evidence="4" key="1">
    <citation type="submission" date="2019-08" db="EMBL/GenBank/DDBJ databases">
        <title>Arthrobacter sp. nov., isolated from plateau pika and Tibetan wild ass.</title>
        <authorList>
            <person name="Ge Y."/>
        </authorList>
    </citation>
    <scope>NUCLEOTIDE SEQUENCE [LARGE SCALE GENOMIC DNA]</scope>
    <source>
        <strain evidence="4">HF-1365</strain>
    </source>
</reference>
<organism evidence="3 4">
    <name type="scientific">Enorma shizhengliae</name>
    <dbReference type="NCBI Taxonomy" id="2606615"/>
    <lineage>
        <taxon>Bacteria</taxon>
        <taxon>Bacillati</taxon>
        <taxon>Actinomycetota</taxon>
        <taxon>Coriobacteriia</taxon>
        <taxon>Coriobacteriales</taxon>
        <taxon>Coriobacteriaceae</taxon>
        <taxon>Enorma</taxon>
    </lineage>
</organism>